<reference evidence="1" key="1">
    <citation type="submission" date="2021-01" db="EMBL/GenBank/DDBJ databases">
        <authorList>
            <person name="Corre E."/>
            <person name="Pelletier E."/>
            <person name="Niang G."/>
            <person name="Scheremetjew M."/>
            <person name="Finn R."/>
            <person name="Kale V."/>
            <person name="Holt S."/>
            <person name="Cochrane G."/>
            <person name="Meng A."/>
            <person name="Brown T."/>
            <person name="Cohen L."/>
        </authorList>
    </citation>
    <scope>NUCLEOTIDE SEQUENCE</scope>
    <source>
        <strain evidence="1">CCCM811</strain>
    </source>
</reference>
<sequence>MIEDRHRIHMLSRDVVCGHAYDSYASLSLEQERAVRWFEKAADAGWDVRQKTALWFGRCSQPKGMYRLGLCLLRGTATRTQLGDDPPLPSHSMGERAVLGINEAAIQLGCAPGTLDP</sequence>
<dbReference type="EMBL" id="HBIV01004003">
    <property type="protein sequence ID" value="CAE0648046.1"/>
    <property type="molecule type" value="Transcribed_RNA"/>
</dbReference>
<evidence type="ECO:0000313" key="1">
    <source>
        <dbReference type="EMBL" id="CAE0648046.1"/>
    </source>
</evidence>
<protein>
    <submittedName>
        <fullName evidence="1">Uncharacterized protein</fullName>
    </submittedName>
</protein>
<accession>A0A7S4DGK3</accession>
<dbReference type="AlphaFoldDB" id="A0A7S4DGK3"/>
<proteinExistence type="predicted"/>
<organism evidence="1">
    <name type="scientific">Lotharella globosa</name>
    <dbReference type="NCBI Taxonomy" id="91324"/>
    <lineage>
        <taxon>Eukaryota</taxon>
        <taxon>Sar</taxon>
        <taxon>Rhizaria</taxon>
        <taxon>Cercozoa</taxon>
        <taxon>Chlorarachniophyceae</taxon>
        <taxon>Lotharella</taxon>
    </lineage>
</organism>
<name>A0A7S4DGK3_9EUKA</name>
<gene>
    <name evidence="1" type="ORF">LGLO00237_LOCUS2796</name>
</gene>